<evidence type="ECO:0000256" key="1">
    <source>
        <dbReference type="ARBA" id="ARBA00022722"/>
    </source>
</evidence>
<dbReference type="AlphaFoldDB" id="A0A1E5GCP0"/>
<accession>A0A1E5GCP0</accession>
<dbReference type="InterPro" id="IPR000026">
    <property type="entry name" value="N1-like"/>
</dbReference>
<dbReference type="RefSeq" id="WP_069664243.1">
    <property type="nucleotide sequence ID" value="NZ_JBHUJJ010000001.1"/>
</dbReference>
<reference evidence="5" key="1">
    <citation type="submission" date="2016-09" db="EMBL/GenBank/DDBJ databases">
        <authorList>
            <person name="Gulvik C.A."/>
        </authorList>
    </citation>
    <scope>NUCLEOTIDE SEQUENCE [LARGE SCALE GENOMIC DNA]</scope>
    <source>
        <strain evidence="5">LMG 8895</strain>
    </source>
</reference>
<evidence type="ECO:0000313" key="4">
    <source>
        <dbReference type="EMBL" id="OEG10462.1"/>
    </source>
</evidence>
<proteinExistence type="predicted"/>
<evidence type="ECO:0000256" key="3">
    <source>
        <dbReference type="SAM" id="MobiDB-lite"/>
    </source>
</evidence>
<dbReference type="GO" id="GO:0016787">
    <property type="term" value="F:hydrolase activity"/>
    <property type="evidence" value="ECO:0007669"/>
    <property type="project" value="UniProtKB-KW"/>
</dbReference>
<feature type="compositionally biased region" description="Polar residues" evidence="3">
    <location>
        <begin position="65"/>
        <end position="74"/>
    </location>
</feature>
<dbReference type="InterPro" id="IPR016191">
    <property type="entry name" value="Ribonuclease/ribotoxin"/>
</dbReference>
<dbReference type="Proteomes" id="UP000095094">
    <property type="component" value="Unassembled WGS sequence"/>
</dbReference>
<keyword evidence="1" id="KW-0540">Nuclease</keyword>
<evidence type="ECO:0000256" key="2">
    <source>
        <dbReference type="ARBA" id="ARBA00022801"/>
    </source>
</evidence>
<dbReference type="Pfam" id="PF00545">
    <property type="entry name" value="Ribonuclease"/>
    <property type="match status" value="1"/>
</dbReference>
<sequence>MGASGLGFIPIVGGVAKKSVQAGIKETAQSSAKEVTQTIAKKSINDLPDNVQDIYKKYEKNGWQGNVSGQTQGTKAGAAWKNDGSDGAVVLPKKDASGKGISYKEFDINNKIAGQSRDAERFLKGSDGTIYYTNDHYRTVTKVE</sequence>
<dbReference type="EMBL" id="MIJY01000043">
    <property type="protein sequence ID" value="OEG10462.1"/>
    <property type="molecule type" value="Genomic_DNA"/>
</dbReference>
<feature type="region of interest" description="Disordered" evidence="3">
    <location>
        <begin position="65"/>
        <end position="86"/>
    </location>
</feature>
<name>A0A1E5GCP0_9ENTE</name>
<dbReference type="Gene3D" id="3.10.450.30">
    <property type="entry name" value="Microbial ribonucleases"/>
    <property type="match status" value="1"/>
</dbReference>
<gene>
    <name evidence="4" type="ORF">BCR25_08255</name>
</gene>
<dbReference type="GO" id="GO:0004521">
    <property type="term" value="F:RNA endonuclease activity"/>
    <property type="evidence" value="ECO:0007669"/>
    <property type="project" value="InterPro"/>
</dbReference>
<comment type="caution">
    <text evidence="4">The sequence shown here is derived from an EMBL/GenBank/DDBJ whole genome shotgun (WGS) entry which is preliminary data.</text>
</comment>
<protein>
    <submittedName>
        <fullName evidence="4">Uncharacterized protein</fullName>
    </submittedName>
</protein>
<evidence type="ECO:0000313" key="5">
    <source>
        <dbReference type="Proteomes" id="UP000095094"/>
    </source>
</evidence>
<dbReference type="GO" id="GO:0003723">
    <property type="term" value="F:RNA binding"/>
    <property type="evidence" value="ECO:0007669"/>
    <property type="project" value="InterPro"/>
</dbReference>
<dbReference type="SUPFAM" id="SSF53933">
    <property type="entry name" value="Microbial ribonucleases"/>
    <property type="match status" value="1"/>
</dbReference>
<organism evidence="4 5">
    <name type="scientific">Enterococcus termitis</name>
    <dbReference type="NCBI Taxonomy" id="332950"/>
    <lineage>
        <taxon>Bacteria</taxon>
        <taxon>Bacillati</taxon>
        <taxon>Bacillota</taxon>
        <taxon>Bacilli</taxon>
        <taxon>Lactobacillales</taxon>
        <taxon>Enterococcaceae</taxon>
        <taxon>Enterococcus</taxon>
    </lineage>
</organism>
<keyword evidence="2" id="KW-0378">Hydrolase</keyword>
<keyword evidence="5" id="KW-1185">Reference proteome</keyword>